<dbReference type="GO" id="GO:0016757">
    <property type="term" value="F:glycosyltransferase activity"/>
    <property type="evidence" value="ECO:0007669"/>
    <property type="project" value="InterPro"/>
</dbReference>
<evidence type="ECO:0000259" key="1">
    <source>
        <dbReference type="Pfam" id="PF00534"/>
    </source>
</evidence>
<dbReference type="SUPFAM" id="SSF53756">
    <property type="entry name" value="UDP-Glycosyltransferase/glycogen phosphorylase"/>
    <property type="match status" value="1"/>
</dbReference>
<evidence type="ECO:0000313" key="3">
    <source>
        <dbReference type="EMBL" id="RKX65751.1"/>
    </source>
</evidence>
<dbReference type="AlphaFoldDB" id="A0A660S7C7"/>
<dbReference type="InterPro" id="IPR001296">
    <property type="entry name" value="Glyco_trans_1"/>
</dbReference>
<dbReference type="Proteomes" id="UP000282321">
    <property type="component" value="Unassembled WGS sequence"/>
</dbReference>
<protein>
    <recommendedName>
        <fullName evidence="5">Glycosyltransferase subfamily 4-like N-terminal domain-containing protein</fullName>
    </recommendedName>
</protein>
<reference evidence="3 4" key="1">
    <citation type="submission" date="2018-06" db="EMBL/GenBank/DDBJ databases">
        <title>Extensive metabolic versatility and redundancy in microbially diverse, dynamic hydrothermal sediments.</title>
        <authorList>
            <person name="Dombrowski N."/>
            <person name="Teske A."/>
            <person name="Baker B.J."/>
        </authorList>
    </citation>
    <scope>NUCLEOTIDE SEQUENCE [LARGE SCALE GENOMIC DNA]</scope>
    <source>
        <strain evidence="3">B35_G9</strain>
    </source>
</reference>
<dbReference type="EMBL" id="QNBC01000073">
    <property type="protein sequence ID" value="RKX65751.1"/>
    <property type="molecule type" value="Genomic_DNA"/>
</dbReference>
<comment type="caution">
    <text evidence="3">The sequence shown here is derived from an EMBL/GenBank/DDBJ whole genome shotgun (WGS) entry which is preliminary data.</text>
</comment>
<feature type="domain" description="Glycosyl transferase family 1" evidence="1">
    <location>
        <begin position="219"/>
        <end position="371"/>
    </location>
</feature>
<evidence type="ECO:0008006" key="5">
    <source>
        <dbReference type="Google" id="ProtNLM"/>
    </source>
</evidence>
<feature type="domain" description="Glycosyltransferase subfamily 4-like N-terminal" evidence="2">
    <location>
        <begin position="24"/>
        <end position="211"/>
    </location>
</feature>
<evidence type="ECO:0000259" key="2">
    <source>
        <dbReference type="Pfam" id="PF13439"/>
    </source>
</evidence>
<organism evidence="3 4">
    <name type="scientific">candidate division TA06 bacterium</name>
    <dbReference type="NCBI Taxonomy" id="2250710"/>
    <lineage>
        <taxon>Bacteria</taxon>
        <taxon>Bacteria division TA06</taxon>
    </lineage>
</organism>
<evidence type="ECO:0000313" key="4">
    <source>
        <dbReference type="Proteomes" id="UP000282321"/>
    </source>
</evidence>
<dbReference type="PANTHER" id="PTHR12526">
    <property type="entry name" value="GLYCOSYLTRANSFERASE"/>
    <property type="match status" value="1"/>
</dbReference>
<name>A0A660S7C7_UNCT6</name>
<dbReference type="Pfam" id="PF00534">
    <property type="entry name" value="Glycos_transf_1"/>
    <property type="match status" value="1"/>
</dbReference>
<dbReference type="Pfam" id="PF13439">
    <property type="entry name" value="Glyco_transf_4"/>
    <property type="match status" value="1"/>
</dbReference>
<accession>A0A660S7C7</accession>
<dbReference type="CDD" id="cd03794">
    <property type="entry name" value="GT4_WbuB-like"/>
    <property type="match status" value="1"/>
</dbReference>
<gene>
    <name evidence="3" type="ORF">DRP44_05620</name>
</gene>
<sequence length="411" mass="46669">MNKSVLIVSYYFPPMGFSGALRGYYLATFLAGRGYDVTVITTEGVKYIAFDDSLKAPDGIRIIKLKTYDPQRYFSGKGKGQFGILRKINAQIFPFDNKILLFPSLKRAIERIVKERGVDTIVSTSPPPSLHLSCMRIAKKYGINWIVDLRDALTDNQLKKSNGIVSFVEHREEKKIISAASKITVTTENILVKLKEKYPNLRDKIVLVRNGFSKIDFKKAKKIKMQKEKINIAYISRISHLTDIESILKALRENDDFVLHFAGVDATGTLNDLIERYEVDGNVIRYGYLPHEDALSLMKSADILLITLAAVEGMEDVTTAKLYEYFGAGKPILLIAPEGTEAEKLIKRERAGECVRNGATDLIADAIRRLYGKKGCVNPQRYTWEHSFELFLDYTDNKDNYRKKKREAENN</sequence>
<dbReference type="Gene3D" id="3.40.50.2000">
    <property type="entry name" value="Glycogen Phosphorylase B"/>
    <property type="match status" value="2"/>
</dbReference>
<dbReference type="InterPro" id="IPR028098">
    <property type="entry name" value="Glyco_trans_4-like_N"/>
</dbReference>
<proteinExistence type="predicted"/>